<sequence length="425" mass="48799">MKKHTEEELVKLAKKRLDLTKLKDKHVMLHPEISKWRSKEKPDIQMMRSLNNNGQIGAVIFRKLKKGDTQLLAGARRYAHMKLLGWTWDEILKDIRENVSDREALILALEENILRKDMTLMEEARAVNSLLKSQMKIKEIAKLMGKTPSWVSSRKNLFELPEKVRKRFEANSLEYGYSVPVKKLSHLPEAQKELLDKIVEGKKSSYGGIRKVSDAEDIVTRVLKQVKDLEELLLKYGPCPICKGKDIVKRGWRGEEEHLVCQSEGCGHEWNGVTKEPWEFYELKQNAEKMGITLVEEAPGEMRVTPQGAADIVKREERRLETERKAEEGELPEKFRCKVRLLALLEPLIAGDNIQKLEIRGDKIEIQLIEATPDLYFNGLRKDYKAGEKARIECSGWGGGESLQRNHDHVNAITALDPYGDIKTE</sequence>
<accession>A0A0F9R6M4</accession>
<dbReference type="PANTHER" id="PTHR33375:SF1">
    <property type="entry name" value="CHROMOSOME-PARTITIONING PROTEIN PARB-RELATED"/>
    <property type="match status" value="1"/>
</dbReference>
<protein>
    <submittedName>
        <fullName evidence="4">Uncharacterized protein</fullName>
    </submittedName>
</protein>
<gene>
    <name evidence="4" type="ORF">LCGC14_0688200</name>
</gene>
<dbReference type="EMBL" id="LAZR01001419">
    <property type="protein sequence ID" value="KKN44942.1"/>
    <property type="molecule type" value="Genomic_DNA"/>
</dbReference>
<reference evidence="4" key="1">
    <citation type="journal article" date="2015" name="Nature">
        <title>Complex archaea that bridge the gap between prokaryotes and eukaryotes.</title>
        <authorList>
            <person name="Spang A."/>
            <person name="Saw J.H."/>
            <person name="Jorgensen S.L."/>
            <person name="Zaremba-Niedzwiedzka K."/>
            <person name="Martijn J."/>
            <person name="Lind A.E."/>
            <person name="van Eijk R."/>
            <person name="Schleper C."/>
            <person name="Guy L."/>
            <person name="Ettema T.J."/>
        </authorList>
    </citation>
    <scope>NUCLEOTIDE SEQUENCE</scope>
</reference>
<organism evidence="4">
    <name type="scientific">marine sediment metagenome</name>
    <dbReference type="NCBI Taxonomy" id="412755"/>
    <lineage>
        <taxon>unclassified sequences</taxon>
        <taxon>metagenomes</taxon>
        <taxon>ecological metagenomes</taxon>
    </lineage>
</organism>
<evidence type="ECO:0000313" key="4">
    <source>
        <dbReference type="EMBL" id="KKN44942.1"/>
    </source>
</evidence>
<evidence type="ECO:0000256" key="1">
    <source>
        <dbReference type="ARBA" id="ARBA00022829"/>
    </source>
</evidence>
<dbReference type="Gene3D" id="1.10.10.2830">
    <property type="match status" value="1"/>
</dbReference>
<dbReference type="InterPro" id="IPR041468">
    <property type="entry name" value="HTH_ParB/Spo0J"/>
</dbReference>
<dbReference type="Pfam" id="PF17762">
    <property type="entry name" value="HTH_ParB"/>
    <property type="match status" value="1"/>
</dbReference>
<name>A0A0F9R6M4_9ZZZZ</name>
<keyword evidence="1" id="KW-0159">Chromosome partition</keyword>
<dbReference type="NCBIfam" id="TIGR00180">
    <property type="entry name" value="parB_part"/>
    <property type="match status" value="1"/>
</dbReference>
<dbReference type="SUPFAM" id="SSF109709">
    <property type="entry name" value="KorB DNA-binding domain-like"/>
    <property type="match status" value="1"/>
</dbReference>
<dbReference type="InterPro" id="IPR003115">
    <property type="entry name" value="ParB_N"/>
</dbReference>
<proteinExistence type="predicted"/>
<dbReference type="InterPro" id="IPR004437">
    <property type="entry name" value="ParB/RepB/Spo0J"/>
</dbReference>
<evidence type="ECO:0000259" key="3">
    <source>
        <dbReference type="Pfam" id="PF17762"/>
    </source>
</evidence>
<dbReference type="GO" id="GO:0007059">
    <property type="term" value="P:chromosome segregation"/>
    <property type="evidence" value="ECO:0007669"/>
    <property type="project" value="TreeGrafter"/>
</dbReference>
<dbReference type="InterPro" id="IPR036086">
    <property type="entry name" value="ParB/Sulfiredoxin_sf"/>
</dbReference>
<feature type="domain" description="ParB/Spo0J HTH" evidence="3">
    <location>
        <begin position="116"/>
        <end position="202"/>
    </location>
</feature>
<dbReference type="AlphaFoldDB" id="A0A0F9R6M4"/>
<feature type="domain" description="ParB-like N-terminal" evidence="2">
    <location>
        <begin position="45"/>
        <end position="113"/>
    </location>
</feature>
<dbReference type="PANTHER" id="PTHR33375">
    <property type="entry name" value="CHROMOSOME-PARTITIONING PROTEIN PARB-RELATED"/>
    <property type="match status" value="1"/>
</dbReference>
<dbReference type="SUPFAM" id="SSF110849">
    <property type="entry name" value="ParB/Sulfiredoxin"/>
    <property type="match status" value="1"/>
</dbReference>
<comment type="caution">
    <text evidence="4">The sequence shown here is derived from an EMBL/GenBank/DDBJ whole genome shotgun (WGS) entry which is preliminary data.</text>
</comment>
<dbReference type="Pfam" id="PF02195">
    <property type="entry name" value="ParB_N"/>
    <property type="match status" value="1"/>
</dbReference>
<dbReference type="InterPro" id="IPR050336">
    <property type="entry name" value="Chromosome_partition/occlusion"/>
</dbReference>
<dbReference type="GO" id="GO:0005694">
    <property type="term" value="C:chromosome"/>
    <property type="evidence" value="ECO:0007669"/>
    <property type="project" value="TreeGrafter"/>
</dbReference>
<evidence type="ECO:0000259" key="2">
    <source>
        <dbReference type="Pfam" id="PF02195"/>
    </source>
</evidence>
<dbReference type="GO" id="GO:0003677">
    <property type="term" value="F:DNA binding"/>
    <property type="evidence" value="ECO:0007669"/>
    <property type="project" value="InterPro"/>
</dbReference>